<name>A0A8S5P735_9CAUD</name>
<sequence length="155" mass="18219">MKRDELIKKLKQYFKIEELVCPHVYNKYREEQMWSFFSMAALETLLVLREYIIQKPFIINNWKSGGSYSQRGLRCNICAIPKEKTNLEKVYMSAHCTGEAYDITVQGMSAEKARQLIIKNQDNLPYPIRLEDGVSWLHIDTYDMGNGKKITLFRV</sequence>
<dbReference type="EMBL" id="BK015344">
    <property type="protein sequence ID" value="DAE02243.1"/>
    <property type="molecule type" value="Genomic_DNA"/>
</dbReference>
<dbReference type="Gene3D" id="3.30.1380.10">
    <property type="match status" value="1"/>
</dbReference>
<proteinExistence type="predicted"/>
<evidence type="ECO:0000313" key="1">
    <source>
        <dbReference type="EMBL" id="DAE02243.1"/>
    </source>
</evidence>
<dbReference type="SUPFAM" id="SSF55166">
    <property type="entry name" value="Hedgehog/DD-peptidase"/>
    <property type="match status" value="1"/>
</dbReference>
<accession>A0A8S5P735</accession>
<dbReference type="InterPro" id="IPR009045">
    <property type="entry name" value="Zn_M74/Hedgehog-like"/>
</dbReference>
<organism evidence="1">
    <name type="scientific">Herelleviridae sp. cttEB8</name>
    <dbReference type="NCBI Taxonomy" id="2825832"/>
    <lineage>
        <taxon>Viruses</taxon>
        <taxon>Duplodnaviria</taxon>
        <taxon>Heunggongvirae</taxon>
        <taxon>Uroviricota</taxon>
        <taxon>Caudoviricetes</taxon>
        <taxon>Herelleviridae</taxon>
    </lineage>
</organism>
<reference evidence="1" key="1">
    <citation type="journal article" date="2021" name="Proc. Natl. Acad. Sci. U.S.A.">
        <title>A Catalog of Tens of Thousands of Viruses from Human Metagenomes Reveals Hidden Associations with Chronic Diseases.</title>
        <authorList>
            <person name="Tisza M.J."/>
            <person name="Buck C.B."/>
        </authorList>
    </citation>
    <scope>NUCLEOTIDE SEQUENCE</scope>
    <source>
        <strain evidence="1">CttEB8</strain>
    </source>
</reference>
<protein>
    <submittedName>
        <fullName evidence="1">Peptidase</fullName>
    </submittedName>
</protein>